<evidence type="ECO:0000313" key="2">
    <source>
        <dbReference type="Proteomes" id="UP000231501"/>
    </source>
</evidence>
<comment type="caution">
    <text evidence="1">The sequence shown here is derived from an EMBL/GenBank/DDBJ whole genome shotgun (WGS) entry which is preliminary data.</text>
</comment>
<protein>
    <submittedName>
        <fullName evidence="1">Uncharacterized protein</fullName>
    </submittedName>
</protein>
<name>A0A2G9C677_9BURK</name>
<proteinExistence type="predicted"/>
<dbReference type="EMBL" id="PEOG01000050">
    <property type="protein sequence ID" value="PIM51933.1"/>
    <property type="molecule type" value="Genomic_DNA"/>
</dbReference>
<sequence length="96" mass="9858">MPVSTLCQFAISRRALVEYLSEGSDSTETGAVGFTGHSDGGVGRVAQAVALSANSSDITLQRHLAAARCGQGLIDLGTLIPFGLEDVADLIGALLR</sequence>
<gene>
    <name evidence="1" type="ORF">CS062_17565</name>
</gene>
<reference evidence="1 2" key="1">
    <citation type="submission" date="2017-11" db="EMBL/GenBank/DDBJ databases">
        <title>Draft genome sequence of Mitsuaria sp. HWN-4.</title>
        <authorList>
            <person name="Gundlapally S.R."/>
        </authorList>
    </citation>
    <scope>NUCLEOTIDE SEQUENCE [LARGE SCALE GENOMIC DNA]</scope>
    <source>
        <strain evidence="1 2">HWN-4</strain>
    </source>
</reference>
<organism evidence="1 2">
    <name type="scientific">Roseateles chitinivorans</name>
    <dbReference type="NCBI Taxonomy" id="2917965"/>
    <lineage>
        <taxon>Bacteria</taxon>
        <taxon>Pseudomonadati</taxon>
        <taxon>Pseudomonadota</taxon>
        <taxon>Betaproteobacteria</taxon>
        <taxon>Burkholderiales</taxon>
        <taxon>Sphaerotilaceae</taxon>
        <taxon>Roseateles</taxon>
    </lineage>
</organism>
<accession>A0A2G9C677</accession>
<dbReference type="Proteomes" id="UP000231501">
    <property type="component" value="Unassembled WGS sequence"/>
</dbReference>
<dbReference type="AlphaFoldDB" id="A0A2G9C677"/>
<evidence type="ECO:0000313" key="1">
    <source>
        <dbReference type="EMBL" id="PIM51933.1"/>
    </source>
</evidence>
<keyword evidence="2" id="KW-1185">Reference proteome</keyword>